<dbReference type="RefSeq" id="XP_053579332.1">
    <property type="nucleotide sequence ID" value="XM_053735766.1"/>
</dbReference>
<dbReference type="EMBL" id="WUAV01000006">
    <property type="protein sequence ID" value="KAF1747733.1"/>
    <property type="molecule type" value="Genomic_DNA"/>
</dbReference>
<organism evidence="1 2">
    <name type="scientific">Caenorhabditis remanei</name>
    <name type="common">Caenorhabditis vulgaris</name>
    <dbReference type="NCBI Taxonomy" id="31234"/>
    <lineage>
        <taxon>Eukaryota</taxon>
        <taxon>Metazoa</taxon>
        <taxon>Ecdysozoa</taxon>
        <taxon>Nematoda</taxon>
        <taxon>Chromadorea</taxon>
        <taxon>Rhabditida</taxon>
        <taxon>Rhabditina</taxon>
        <taxon>Rhabditomorpha</taxon>
        <taxon>Rhabditoidea</taxon>
        <taxon>Rhabditidae</taxon>
        <taxon>Peloderinae</taxon>
        <taxon>Caenorhabditis</taxon>
    </lineage>
</organism>
<dbReference type="AlphaFoldDB" id="A0A6A5FYU7"/>
<proteinExistence type="predicted"/>
<dbReference type="KEGG" id="crq:GCK72_024199"/>
<name>A0A6A5FYU7_CAERE</name>
<gene>
    <name evidence="1" type="ORF">GCK72_024199</name>
</gene>
<accession>A0A6A5FYU7</accession>
<protein>
    <submittedName>
        <fullName evidence="1">Uncharacterized protein</fullName>
    </submittedName>
</protein>
<reference evidence="1 2" key="1">
    <citation type="submission" date="2019-12" db="EMBL/GenBank/DDBJ databases">
        <title>Chromosome-level assembly of the Caenorhabditis remanei genome.</title>
        <authorList>
            <person name="Teterina A.A."/>
            <person name="Willis J.H."/>
            <person name="Phillips P.C."/>
        </authorList>
    </citation>
    <scope>NUCLEOTIDE SEQUENCE [LARGE SCALE GENOMIC DNA]</scope>
    <source>
        <strain evidence="1 2">PX506</strain>
        <tissue evidence="1">Whole organism</tissue>
    </source>
</reference>
<comment type="caution">
    <text evidence="1">The sequence shown here is derived from an EMBL/GenBank/DDBJ whole genome shotgun (WGS) entry which is preliminary data.</text>
</comment>
<evidence type="ECO:0000313" key="2">
    <source>
        <dbReference type="Proteomes" id="UP000483820"/>
    </source>
</evidence>
<dbReference type="Proteomes" id="UP000483820">
    <property type="component" value="Chromosome X"/>
</dbReference>
<dbReference type="GeneID" id="78777785"/>
<evidence type="ECO:0000313" key="1">
    <source>
        <dbReference type="EMBL" id="KAF1747733.1"/>
    </source>
</evidence>
<dbReference type="CTD" id="78777785"/>
<sequence>MSKSDPHLDIPHFLVSQDEAHPSLNKIMSNLQHVHEGLKTPVSSHPNLQALRRENEFQDKNVSLKSRQHPNLWSHLFKYYCICNQEGSDFPLAIFYRNPNQSTF</sequence>